<organism evidence="1 2">
    <name type="scientific">Auriscalpium vulgare</name>
    <dbReference type="NCBI Taxonomy" id="40419"/>
    <lineage>
        <taxon>Eukaryota</taxon>
        <taxon>Fungi</taxon>
        <taxon>Dikarya</taxon>
        <taxon>Basidiomycota</taxon>
        <taxon>Agaricomycotina</taxon>
        <taxon>Agaricomycetes</taxon>
        <taxon>Russulales</taxon>
        <taxon>Auriscalpiaceae</taxon>
        <taxon>Auriscalpium</taxon>
    </lineage>
</organism>
<reference evidence="1" key="1">
    <citation type="submission" date="2021-02" db="EMBL/GenBank/DDBJ databases">
        <authorList>
            <consortium name="DOE Joint Genome Institute"/>
            <person name="Ahrendt S."/>
            <person name="Looney B.P."/>
            <person name="Miyauchi S."/>
            <person name="Morin E."/>
            <person name="Drula E."/>
            <person name="Courty P.E."/>
            <person name="Chicoki N."/>
            <person name="Fauchery L."/>
            <person name="Kohler A."/>
            <person name="Kuo A."/>
            <person name="Labutti K."/>
            <person name="Pangilinan J."/>
            <person name="Lipzen A."/>
            <person name="Riley R."/>
            <person name="Andreopoulos W."/>
            <person name="He G."/>
            <person name="Johnson J."/>
            <person name="Barry K.W."/>
            <person name="Grigoriev I.V."/>
            <person name="Nagy L."/>
            <person name="Hibbett D."/>
            <person name="Henrissat B."/>
            <person name="Matheny P.B."/>
            <person name="Labbe J."/>
            <person name="Martin F."/>
        </authorList>
    </citation>
    <scope>NUCLEOTIDE SEQUENCE</scope>
    <source>
        <strain evidence="1">FP105234-sp</strain>
    </source>
</reference>
<dbReference type="Proteomes" id="UP000814033">
    <property type="component" value="Unassembled WGS sequence"/>
</dbReference>
<keyword evidence="2" id="KW-1185">Reference proteome</keyword>
<gene>
    <name evidence="1" type="ORF">FA95DRAFT_1553884</name>
</gene>
<reference evidence="1" key="2">
    <citation type="journal article" date="2022" name="New Phytol.">
        <title>Evolutionary transition to the ectomycorrhizal habit in the genomes of a hyperdiverse lineage of mushroom-forming fungi.</title>
        <authorList>
            <person name="Looney B."/>
            <person name="Miyauchi S."/>
            <person name="Morin E."/>
            <person name="Drula E."/>
            <person name="Courty P.E."/>
            <person name="Kohler A."/>
            <person name="Kuo A."/>
            <person name="LaButti K."/>
            <person name="Pangilinan J."/>
            <person name="Lipzen A."/>
            <person name="Riley R."/>
            <person name="Andreopoulos W."/>
            <person name="He G."/>
            <person name="Johnson J."/>
            <person name="Nolan M."/>
            <person name="Tritt A."/>
            <person name="Barry K.W."/>
            <person name="Grigoriev I.V."/>
            <person name="Nagy L.G."/>
            <person name="Hibbett D."/>
            <person name="Henrissat B."/>
            <person name="Matheny P.B."/>
            <person name="Labbe J."/>
            <person name="Martin F.M."/>
        </authorList>
    </citation>
    <scope>NUCLEOTIDE SEQUENCE</scope>
    <source>
        <strain evidence="1">FP105234-sp</strain>
    </source>
</reference>
<proteinExistence type="predicted"/>
<evidence type="ECO:0000313" key="2">
    <source>
        <dbReference type="Proteomes" id="UP000814033"/>
    </source>
</evidence>
<evidence type="ECO:0000313" key="1">
    <source>
        <dbReference type="EMBL" id="KAI0052188.1"/>
    </source>
</evidence>
<dbReference type="EMBL" id="MU275847">
    <property type="protein sequence ID" value="KAI0052188.1"/>
    <property type="molecule type" value="Genomic_DNA"/>
</dbReference>
<name>A0ACB8S7Q0_9AGAM</name>
<comment type="caution">
    <text evidence="1">The sequence shown here is derived from an EMBL/GenBank/DDBJ whole genome shotgun (WGS) entry which is preliminary data.</text>
</comment>
<protein>
    <submittedName>
        <fullName evidence="1">Uncharacterized protein</fullName>
    </submittedName>
</protein>
<accession>A0ACB8S7Q0</accession>
<sequence length="71" mass="7657">MTRASSSRRGRGKQTTQPDKQAGVDARPPERAQIGAGALSPTQQLPNTSAAGVRHREICISEEMTVIRDAR</sequence>